<comment type="similarity">
    <text evidence="1">Belongs to the CWF19 family.</text>
</comment>
<proteinExistence type="inferred from homology"/>
<dbReference type="OMA" id="PWHVGLQ"/>
<dbReference type="OrthoDB" id="2113965at2759"/>
<evidence type="ECO:0000313" key="5">
    <source>
        <dbReference type="Proteomes" id="UP000515146"/>
    </source>
</evidence>
<protein>
    <submittedName>
        <fullName evidence="6">CWF19-like protein 2 homolog</fullName>
    </submittedName>
</protein>
<evidence type="ECO:0000259" key="3">
    <source>
        <dbReference type="Pfam" id="PF04676"/>
    </source>
</evidence>
<reference evidence="6" key="1">
    <citation type="submission" date="2025-08" db="UniProtKB">
        <authorList>
            <consortium name="RefSeq"/>
        </authorList>
    </citation>
    <scope>IDENTIFICATION</scope>
    <source>
        <strain evidence="6">Airmid</strain>
    </source>
</reference>
<dbReference type="KEGG" id="dpte:113789157"/>
<dbReference type="FunCoup" id="A0A6P6XNV3">
    <property type="interactions" value="1533"/>
</dbReference>
<dbReference type="GO" id="GO:0000398">
    <property type="term" value="P:mRNA splicing, via spliceosome"/>
    <property type="evidence" value="ECO:0007669"/>
    <property type="project" value="TreeGrafter"/>
</dbReference>
<dbReference type="InterPro" id="IPR006768">
    <property type="entry name" value="Cwf19-like_C_dom-1"/>
</dbReference>
<feature type="compositionally biased region" description="Polar residues" evidence="2">
    <location>
        <begin position="71"/>
        <end position="84"/>
    </location>
</feature>
<dbReference type="RefSeq" id="XP_027194453.1">
    <property type="nucleotide sequence ID" value="XM_027338652.1"/>
</dbReference>
<dbReference type="GO" id="GO:0071014">
    <property type="term" value="C:post-mRNA release spliceosomal complex"/>
    <property type="evidence" value="ECO:0007669"/>
    <property type="project" value="TreeGrafter"/>
</dbReference>
<evidence type="ECO:0000256" key="2">
    <source>
        <dbReference type="SAM" id="MobiDB-lite"/>
    </source>
</evidence>
<organism evidence="5 6">
    <name type="scientific">Dermatophagoides pteronyssinus</name>
    <name type="common">European house dust mite</name>
    <dbReference type="NCBI Taxonomy" id="6956"/>
    <lineage>
        <taxon>Eukaryota</taxon>
        <taxon>Metazoa</taxon>
        <taxon>Ecdysozoa</taxon>
        <taxon>Arthropoda</taxon>
        <taxon>Chelicerata</taxon>
        <taxon>Arachnida</taxon>
        <taxon>Acari</taxon>
        <taxon>Acariformes</taxon>
        <taxon>Sarcoptiformes</taxon>
        <taxon>Astigmata</taxon>
        <taxon>Psoroptidia</taxon>
        <taxon>Analgoidea</taxon>
        <taxon>Pyroglyphidae</taxon>
        <taxon>Dermatophagoidinae</taxon>
        <taxon>Dermatophagoides</taxon>
    </lineage>
</organism>
<evidence type="ECO:0000256" key="1">
    <source>
        <dbReference type="ARBA" id="ARBA00006795"/>
    </source>
</evidence>
<dbReference type="Proteomes" id="UP000515146">
    <property type="component" value="Unplaced"/>
</dbReference>
<sequence>MGKHKHKSKSKKSKKHSKKSSDSDSDDAQIVWTEAGCDGDDDQVSSNPKYSPKTTKESANDQSEDLFDFISKTSKNNSTKQQTAADKYKEEIVNKEQQIRYSRELNSYFRDDINKRFIDDPEELQRRIHKAQDENNEKEESEEDEQCVSDAELNSLNAKMLKAEMLGNSELANELRTKIDQLKRRKSTTQVKYVNKTVQEKDRKTEDSMTVKELYLKTKTITAREEAMRFVATTSKIRSADDEYEGNVGKNKKKAKFDFTGFDRIRFTTGSSNNDNDRKCDWCLENKMIRHLVLKFHEQSSQHCYVTLTPYRPLIDNVCMIVSKNHSAKYSLDAEQECWIEIRQIMRKLSKFFDHYYKCSIVFMETVFINKKRNQNLSNNHFVIECYPIKKRFETDAKIYFHKAILDCEQEWSINKKLIKLENNPITKKLPKGLSYFWVSIGPNFDGYGHVIEDEDYFDKNFGKDVIIGMYDIHRSRSKNENFDNQMDRIKELKTKWNDFIIE</sequence>
<gene>
    <name evidence="6" type="primary">LOC113789157</name>
</gene>
<dbReference type="Pfam" id="PF04676">
    <property type="entry name" value="CwfJ_C_2"/>
    <property type="match status" value="1"/>
</dbReference>
<feature type="compositionally biased region" description="Polar residues" evidence="2">
    <location>
        <begin position="44"/>
        <end position="53"/>
    </location>
</feature>
<dbReference type="InterPro" id="IPR006767">
    <property type="entry name" value="Cwf19-like_C_dom-2"/>
</dbReference>
<dbReference type="Pfam" id="PF04677">
    <property type="entry name" value="CwfJ_C_1"/>
    <property type="match status" value="1"/>
</dbReference>
<dbReference type="InterPro" id="IPR040194">
    <property type="entry name" value="Cwf19-like"/>
</dbReference>
<feature type="compositionally biased region" description="Basic residues" evidence="2">
    <location>
        <begin position="1"/>
        <end position="18"/>
    </location>
</feature>
<feature type="domain" description="Cwf19-like protein C-terminal" evidence="3">
    <location>
        <begin position="411"/>
        <end position="500"/>
    </location>
</feature>
<dbReference type="PANTHER" id="PTHR12072">
    <property type="entry name" value="CWF19, CELL CYCLE CONTROL PROTEIN"/>
    <property type="match status" value="1"/>
</dbReference>
<evidence type="ECO:0000313" key="6">
    <source>
        <dbReference type="RefSeq" id="XP_027194453.1"/>
    </source>
</evidence>
<evidence type="ECO:0000259" key="4">
    <source>
        <dbReference type="Pfam" id="PF04677"/>
    </source>
</evidence>
<dbReference type="AlphaFoldDB" id="A0A6P6XNV3"/>
<dbReference type="PANTHER" id="PTHR12072:SF5">
    <property type="entry name" value="CWF19-LIKE PROTEIN 2"/>
    <property type="match status" value="1"/>
</dbReference>
<accession>A0A6P6XNV3</accession>
<feature type="domain" description="Cwf19-like C-terminal" evidence="4">
    <location>
        <begin position="273"/>
        <end position="401"/>
    </location>
</feature>
<keyword evidence="5" id="KW-1185">Reference proteome</keyword>
<feature type="region of interest" description="Disordered" evidence="2">
    <location>
        <begin position="1"/>
        <end position="84"/>
    </location>
</feature>
<name>A0A6P6XNV3_DERPT</name>
<dbReference type="InParanoid" id="A0A6P6XNV3"/>